<keyword evidence="3" id="KW-1185">Reference proteome</keyword>
<evidence type="ECO:0000313" key="3">
    <source>
        <dbReference type="Proteomes" id="UP000266723"/>
    </source>
</evidence>
<feature type="compositionally biased region" description="Basic and acidic residues" evidence="1">
    <location>
        <begin position="72"/>
        <end position="91"/>
    </location>
</feature>
<sequence>MAKSSILLAYYKTGSCSSTVKESRIITISVHMIHQKPNCSYSLVHPIASYKGRSKKDKKTILNQNRVQKVWRVDGRESDNGRSKGGGDHGGRGGVAAVVVMNSISGMEKQKMARDRRRCGMAVPVRVAQTSTRLKLPHPGNLRVKGGVTLVSYCLLLPFRDDEEELRQAVKSWIKLKCQFRNP</sequence>
<evidence type="ECO:0000313" key="2">
    <source>
        <dbReference type="EMBL" id="KAF3576451.1"/>
    </source>
</evidence>
<comment type="caution">
    <text evidence="2">The sequence shown here is derived from an EMBL/GenBank/DDBJ whole genome shotgun (WGS) entry which is preliminary data.</text>
</comment>
<organism evidence="2 3">
    <name type="scientific">Brassica cretica</name>
    <name type="common">Mustard</name>
    <dbReference type="NCBI Taxonomy" id="69181"/>
    <lineage>
        <taxon>Eukaryota</taxon>
        <taxon>Viridiplantae</taxon>
        <taxon>Streptophyta</taxon>
        <taxon>Embryophyta</taxon>
        <taxon>Tracheophyta</taxon>
        <taxon>Spermatophyta</taxon>
        <taxon>Magnoliopsida</taxon>
        <taxon>eudicotyledons</taxon>
        <taxon>Gunneridae</taxon>
        <taxon>Pentapetalae</taxon>
        <taxon>rosids</taxon>
        <taxon>malvids</taxon>
        <taxon>Brassicales</taxon>
        <taxon>Brassicaceae</taxon>
        <taxon>Brassiceae</taxon>
        <taxon>Brassica</taxon>
    </lineage>
</organism>
<dbReference type="EMBL" id="QGKV02000649">
    <property type="protein sequence ID" value="KAF3576451.1"/>
    <property type="molecule type" value="Genomic_DNA"/>
</dbReference>
<reference evidence="2 3" key="1">
    <citation type="journal article" date="2020" name="BMC Genomics">
        <title>Intraspecific diversification of the crop wild relative Brassica cretica Lam. using demographic model selection.</title>
        <authorList>
            <person name="Kioukis A."/>
            <person name="Michalopoulou V.A."/>
            <person name="Briers L."/>
            <person name="Pirintsos S."/>
            <person name="Studholme D.J."/>
            <person name="Pavlidis P."/>
            <person name="Sarris P.F."/>
        </authorList>
    </citation>
    <scope>NUCLEOTIDE SEQUENCE [LARGE SCALE GENOMIC DNA]</scope>
    <source>
        <strain evidence="3">cv. PFS-1207/04</strain>
    </source>
</reference>
<dbReference type="Proteomes" id="UP000266723">
    <property type="component" value="Unassembled WGS sequence"/>
</dbReference>
<protein>
    <submittedName>
        <fullName evidence="2">Uncharacterized protein</fullName>
    </submittedName>
</protein>
<proteinExistence type="predicted"/>
<name>A0ABQ7DGF0_BRACR</name>
<feature type="region of interest" description="Disordered" evidence="1">
    <location>
        <begin position="72"/>
        <end position="94"/>
    </location>
</feature>
<evidence type="ECO:0000256" key="1">
    <source>
        <dbReference type="SAM" id="MobiDB-lite"/>
    </source>
</evidence>
<gene>
    <name evidence="2" type="ORF">DY000_02030620</name>
</gene>
<accession>A0ABQ7DGF0</accession>